<evidence type="ECO:0000313" key="2">
    <source>
        <dbReference type="Proteomes" id="UP000006503"/>
    </source>
</evidence>
<dbReference type="KEGG" id="ppx:T1E_1970"/>
<dbReference type="HOGENOM" id="CLU_3347482_0_0_6"/>
<evidence type="ECO:0000313" key="1">
    <source>
        <dbReference type="EMBL" id="AFO47818.1"/>
    </source>
</evidence>
<protein>
    <submittedName>
        <fullName evidence="1">Uncharacterized protein</fullName>
    </submittedName>
</protein>
<reference evidence="2" key="1">
    <citation type="journal article" date="2013" name="Microb. Biotechnol.">
        <title>Metabolic potential of the organic-solvent tolerant Pseudomonas putida DOT-T1E deduced from its annotated genome.</title>
        <authorList>
            <person name="Udaondo Z."/>
            <person name="Molina L."/>
            <person name="Daniels C."/>
            <person name="Gomez M.J."/>
            <person name="Molina-Henares M.A."/>
            <person name="Matilla M.A."/>
            <person name="Roca A."/>
            <person name="Fernandez M."/>
            <person name="Duque E."/>
            <person name="Segura A."/>
            <person name="Ramos J.L."/>
        </authorList>
    </citation>
    <scope>NUCLEOTIDE SEQUENCE [LARGE SCALE GENOMIC DNA]</scope>
    <source>
        <strain evidence="2">DOT-T1E</strain>
    </source>
</reference>
<dbReference type="AlphaFoldDB" id="I7B8V1"/>
<dbReference type="EMBL" id="CP003734">
    <property type="protein sequence ID" value="AFO47818.1"/>
    <property type="molecule type" value="Genomic_DNA"/>
</dbReference>
<proteinExistence type="predicted"/>
<dbReference type="Proteomes" id="UP000006503">
    <property type="component" value="Chromosome"/>
</dbReference>
<organism evidence="1 2">
    <name type="scientific">Pseudomonas putida (strain DOT-T1E)</name>
    <dbReference type="NCBI Taxonomy" id="1196325"/>
    <lineage>
        <taxon>Bacteria</taxon>
        <taxon>Pseudomonadati</taxon>
        <taxon>Pseudomonadota</taxon>
        <taxon>Gammaproteobacteria</taxon>
        <taxon>Pseudomonadales</taxon>
        <taxon>Pseudomonadaceae</taxon>
        <taxon>Pseudomonas</taxon>
    </lineage>
</organism>
<sequence length="37" mass="4064">MGRLGYTLNTIDLIHPLPACGTQVLQICHALGFNIRL</sequence>
<gene>
    <name evidence="1" type="ordered locus">T1E_1970</name>
</gene>
<name>I7B8V1_PSEPT</name>
<accession>I7B8V1</accession>